<evidence type="ECO:0000256" key="2">
    <source>
        <dbReference type="ARBA" id="ARBA00023015"/>
    </source>
</evidence>
<evidence type="ECO:0000259" key="5">
    <source>
        <dbReference type="PROSITE" id="PS50931"/>
    </source>
</evidence>
<dbReference type="SUPFAM" id="SSF53850">
    <property type="entry name" value="Periplasmic binding protein-like II"/>
    <property type="match status" value="1"/>
</dbReference>
<keyword evidence="4" id="KW-0804">Transcription</keyword>
<evidence type="ECO:0000256" key="3">
    <source>
        <dbReference type="ARBA" id="ARBA00023125"/>
    </source>
</evidence>
<reference evidence="6 7" key="1">
    <citation type="submission" date="2018-08" db="EMBL/GenBank/DDBJ databases">
        <title>A genome reference for cultivated species of the human gut microbiota.</title>
        <authorList>
            <person name="Zou Y."/>
            <person name="Xue W."/>
            <person name="Luo G."/>
        </authorList>
    </citation>
    <scope>NUCLEOTIDE SEQUENCE [LARGE SCALE GENOMIC DNA]</scope>
    <source>
        <strain evidence="6 7">OM06-4</strain>
    </source>
</reference>
<evidence type="ECO:0000313" key="6">
    <source>
        <dbReference type="EMBL" id="RGD86521.1"/>
    </source>
</evidence>
<dbReference type="PANTHER" id="PTHR30419:SF8">
    <property type="entry name" value="NITROGEN ASSIMILATION TRANSCRIPTIONAL ACTIVATOR-RELATED"/>
    <property type="match status" value="1"/>
</dbReference>
<dbReference type="GO" id="GO:0003700">
    <property type="term" value="F:DNA-binding transcription factor activity"/>
    <property type="evidence" value="ECO:0007669"/>
    <property type="project" value="InterPro"/>
</dbReference>
<dbReference type="EMBL" id="QUSL01000005">
    <property type="protein sequence ID" value="RGD86521.1"/>
    <property type="molecule type" value="Genomic_DNA"/>
</dbReference>
<dbReference type="CDD" id="cd05466">
    <property type="entry name" value="PBP2_LTTR_substrate"/>
    <property type="match status" value="1"/>
</dbReference>
<name>A0A3E3EH20_9FIRM</name>
<dbReference type="AlphaFoldDB" id="A0A3E3EH20"/>
<dbReference type="Proteomes" id="UP000261032">
    <property type="component" value="Unassembled WGS sequence"/>
</dbReference>
<dbReference type="PROSITE" id="PS50931">
    <property type="entry name" value="HTH_LYSR"/>
    <property type="match status" value="1"/>
</dbReference>
<comment type="caution">
    <text evidence="6">The sequence shown here is derived from an EMBL/GenBank/DDBJ whole genome shotgun (WGS) entry which is preliminary data.</text>
</comment>
<dbReference type="InterPro" id="IPR050950">
    <property type="entry name" value="HTH-type_LysR_regulators"/>
</dbReference>
<keyword evidence="2" id="KW-0805">Transcription regulation</keyword>
<dbReference type="FunFam" id="1.10.10.10:FF:000001">
    <property type="entry name" value="LysR family transcriptional regulator"/>
    <property type="match status" value="1"/>
</dbReference>
<gene>
    <name evidence="6" type="ORF">DXB93_04975</name>
</gene>
<dbReference type="GO" id="GO:0003677">
    <property type="term" value="F:DNA binding"/>
    <property type="evidence" value="ECO:0007669"/>
    <property type="project" value="UniProtKB-KW"/>
</dbReference>
<evidence type="ECO:0000256" key="4">
    <source>
        <dbReference type="ARBA" id="ARBA00023163"/>
    </source>
</evidence>
<dbReference type="InterPro" id="IPR005119">
    <property type="entry name" value="LysR_subst-bd"/>
</dbReference>
<dbReference type="SUPFAM" id="SSF46785">
    <property type="entry name" value="Winged helix' DNA-binding domain"/>
    <property type="match status" value="1"/>
</dbReference>
<dbReference type="InterPro" id="IPR000847">
    <property type="entry name" value="LysR_HTH_N"/>
</dbReference>
<dbReference type="InterPro" id="IPR036390">
    <property type="entry name" value="WH_DNA-bd_sf"/>
</dbReference>
<dbReference type="Pfam" id="PF00126">
    <property type="entry name" value="HTH_1"/>
    <property type="match status" value="1"/>
</dbReference>
<organism evidence="6 7">
    <name type="scientific">Thomasclavelia ramosa</name>
    <dbReference type="NCBI Taxonomy" id="1547"/>
    <lineage>
        <taxon>Bacteria</taxon>
        <taxon>Bacillati</taxon>
        <taxon>Bacillota</taxon>
        <taxon>Erysipelotrichia</taxon>
        <taxon>Erysipelotrichales</taxon>
        <taxon>Coprobacillaceae</taxon>
        <taxon>Thomasclavelia</taxon>
    </lineage>
</organism>
<dbReference type="PRINTS" id="PR00039">
    <property type="entry name" value="HTHLYSR"/>
</dbReference>
<dbReference type="Pfam" id="PF03466">
    <property type="entry name" value="LysR_substrate"/>
    <property type="match status" value="1"/>
</dbReference>
<sequence>MELRVLKYFITVAREKSISAAADYLHMTQPTLSRQLKDLENELGKQLLIRGNRRITLTDDGILFRKRAEEIIDLVNKTEAEMTFDNETISGDIYIGGGETEGMRLITKAIKETQKIHPEIKFHLYSGNAQDVTEKLDKGLLDFGILIEPTNFSKYDFIKLPYTDCWGVLMKKDAFLASKEYINPQDLKDLPLICSNQDLVRNELSGWLKDDFDKLNIVATYNLIYNASLLVDEGSGYALTLDKLINTYNSTLCFKPLEPKLEVGLDLVWKKYQIFSKAADFFLKKVIELI</sequence>
<keyword evidence="3" id="KW-0238">DNA-binding</keyword>
<feature type="domain" description="HTH lysR-type" evidence="5">
    <location>
        <begin position="1"/>
        <end position="58"/>
    </location>
</feature>
<dbReference type="PANTHER" id="PTHR30419">
    <property type="entry name" value="HTH-TYPE TRANSCRIPTIONAL REGULATOR YBHD"/>
    <property type="match status" value="1"/>
</dbReference>
<dbReference type="InterPro" id="IPR036388">
    <property type="entry name" value="WH-like_DNA-bd_sf"/>
</dbReference>
<evidence type="ECO:0000256" key="1">
    <source>
        <dbReference type="ARBA" id="ARBA00009437"/>
    </source>
</evidence>
<evidence type="ECO:0000313" key="7">
    <source>
        <dbReference type="Proteomes" id="UP000261032"/>
    </source>
</evidence>
<dbReference type="Gene3D" id="3.40.190.290">
    <property type="match status" value="1"/>
</dbReference>
<proteinExistence type="inferred from homology"/>
<protein>
    <submittedName>
        <fullName evidence="6">LysR family transcriptional regulator</fullName>
    </submittedName>
</protein>
<dbReference type="RefSeq" id="WP_117580804.1">
    <property type="nucleotide sequence ID" value="NZ_QUSL01000005.1"/>
</dbReference>
<dbReference type="GO" id="GO:0005829">
    <property type="term" value="C:cytosol"/>
    <property type="evidence" value="ECO:0007669"/>
    <property type="project" value="TreeGrafter"/>
</dbReference>
<accession>A0A3E3EH20</accession>
<dbReference type="Gene3D" id="1.10.10.10">
    <property type="entry name" value="Winged helix-like DNA-binding domain superfamily/Winged helix DNA-binding domain"/>
    <property type="match status" value="1"/>
</dbReference>
<comment type="similarity">
    <text evidence="1">Belongs to the LysR transcriptional regulatory family.</text>
</comment>